<dbReference type="Proteomes" id="UP000595512">
    <property type="component" value="Chromosome"/>
</dbReference>
<dbReference type="AlphaFoldDB" id="A0AB37HKF5"/>
<dbReference type="KEGG" id="hspo:JGZ69_22685"/>
<organism evidence="1 2">
    <name type="scientific">Heyndrickxia sporothermodurans</name>
    <dbReference type="NCBI Taxonomy" id="46224"/>
    <lineage>
        <taxon>Bacteria</taxon>
        <taxon>Bacillati</taxon>
        <taxon>Bacillota</taxon>
        <taxon>Bacilli</taxon>
        <taxon>Bacillales</taxon>
        <taxon>Bacillaceae</taxon>
        <taxon>Heyndrickxia</taxon>
    </lineage>
</organism>
<protein>
    <recommendedName>
        <fullName evidence="3">MYM-type domain-containing protein</fullName>
    </recommendedName>
</protein>
<sequence>MNEREIRCGRCNKPITNKTEVEYSQEYSEFYCKWDCAVEAFFDRARCVPFDFKDKDVEIKRGKFYWK</sequence>
<evidence type="ECO:0000313" key="2">
    <source>
        <dbReference type="Proteomes" id="UP000595512"/>
    </source>
</evidence>
<accession>A0AB37HKF5</accession>
<gene>
    <name evidence="1" type="ORF">JGZ69_22685</name>
</gene>
<proteinExistence type="predicted"/>
<reference evidence="1 2" key="1">
    <citation type="submission" date="2020-12" db="EMBL/GenBank/DDBJ databases">
        <title>Taxonomic evaluation of the Bacillus sporothermodurans group of bacteria based on whole genome sequences.</title>
        <authorList>
            <person name="Fiedler G."/>
            <person name="Herbstmann A.-D."/>
            <person name="Doll E."/>
            <person name="Wenning M."/>
            <person name="Brinks E."/>
            <person name="Kabisch J."/>
            <person name="Breitenwieser F."/>
            <person name="Lappann M."/>
            <person name="Boehnlein C."/>
            <person name="Franz C."/>
        </authorList>
    </citation>
    <scope>NUCLEOTIDE SEQUENCE [LARGE SCALE GENOMIC DNA]</scope>
    <source>
        <strain evidence="1 2">DSM 10599</strain>
    </source>
</reference>
<dbReference type="EMBL" id="CP066701">
    <property type="protein sequence ID" value="QQX25443.1"/>
    <property type="molecule type" value="Genomic_DNA"/>
</dbReference>
<evidence type="ECO:0008006" key="3">
    <source>
        <dbReference type="Google" id="ProtNLM"/>
    </source>
</evidence>
<name>A0AB37HKF5_9BACI</name>
<dbReference type="RefSeq" id="WP_107958753.1">
    <property type="nucleotide sequence ID" value="NZ_CP066701.1"/>
</dbReference>
<evidence type="ECO:0000313" key="1">
    <source>
        <dbReference type="EMBL" id="QQX25443.1"/>
    </source>
</evidence>